<evidence type="ECO:0000256" key="1">
    <source>
        <dbReference type="SAM" id="Phobius"/>
    </source>
</evidence>
<gene>
    <name evidence="2" type="ORF">PZA18_00595</name>
</gene>
<feature type="transmembrane region" description="Helical" evidence="1">
    <location>
        <begin position="115"/>
        <end position="134"/>
    </location>
</feature>
<feature type="transmembrane region" description="Helical" evidence="1">
    <location>
        <begin position="52"/>
        <end position="72"/>
    </location>
</feature>
<keyword evidence="1" id="KW-1133">Transmembrane helix</keyword>
<reference evidence="2" key="1">
    <citation type="submission" date="2023-03" db="EMBL/GenBank/DDBJ databases">
        <title>Chitinimonas shenzhenensis gen. nov., sp. nov., a novel member of family Burkholderiaceae isolated from activated sludge collected in Shen Zhen, China.</title>
        <authorList>
            <person name="Wang X."/>
        </authorList>
    </citation>
    <scope>NUCLEOTIDE SEQUENCE</scope>
    <source>
        <strain evidence="2">DQS-5</strain>
    </source>
</reference>
<comment type="caution">
    <text evidence="2">The sequence shown here is derived from an EMBL/GenBank/DDBJ whole genome shotgun (WGS) entry which is preliminary data.</text>
</comment>
<feature type="transmembrane region" description="Helical" evidence="1">
    <location>
        <begin position="84"/>
        <end position="109"/>
    </location>
</feature>
<sequence>MRLENDNIQKISRPTDLPSLLREKINSVLRVMAVIVLLVAGIGLIVSGSKAMTAAIIGGLAHIAVVAIYGWVAQIKGFPAPKTILSKFLLAEMVKIVVAVILLAAGFVFFGESAVWFAAAFLAALAAYLLVLIFK</sequence>
<dbReference type="EMBL" id="JARRAF010000001">
    <property type="protein sequence ID" value="MDK2122541.1"/>
    <property type="molecule type" value="Genomic_DNA"/>
</dbReference>
<feature type="transmembrane region" description="Helical" evidence="1">
    <location>
        <begin position="28"/>
        <end position="46"/>
    </location>
</feature>
<keyword evidence="3" id="KW-1185">Reference proteome</keyword>
<protein>
    <recommendedName>
        <fullName evidence="4">ATP synthase protein I</fullName>
    </recommendedName>
</protein>
<evidence type="ECO:0000313" key="2">
    <source>
        <dbReference type="EMBL" id="MDK2122541.1"/>
    </source>
</evidence>
<name>A0ABT7DR40_9NEIS</name>
<accession>A0ABT7DR40</accession>
<evidence type="ECO:0000313" key="3">
    <source>
        <dbReference type="Proteomes" id="UP001172778"/>
    </source>
</evidence>
<dbReference type="Proteomes" id="UP001172778">
    <property type="component" value="Unassembled WGS sequence"/>
</dbReference>
<evidence type="ECO:0008006" key="4">
    <source>
        <dbReference type="Google" id="ProtNLM"/>
    </source>
</evidence>
<proteinExistence type="predicted"/>
<keyword evidence="1" id="KW-0472">Membrane</keyword>
<organism evidence="2 3">
    <name type="scientific">Parachitinimonas caeni</name>
    <dbReference type="NCBI Taxonomy" id="3031301"/>
    <lineage>
        <taxon>Bacteria</taxon>
        <taxon>Pseudomonadati</taxon>
        <taxon>Pseudomonadota</taxon>
        <taxon>Betaproteobacteria</taxon>
        <taxon>Neisseriales</taxon>
        <taxon>Chitinibacteraceae</taxon>
        <taxon>Parachitinimonas</taxon>
    </lineage>
</organism>
<keyword evidence="1" id="KW-0812">Transmembrane</keyword>